<keyword evidence="2" id="KW-1185">Reference proteome</keyword>
<evidence type="ECO:0000313" key="1">
    <source>
        <dbReference type="EMBL" id="KNC99759.1"/>
    </source>
</evidence>
<gene>
    <name evidence="1" type="ORF">SPPG_09257</name>
</gene>
<evidence type="ECO:0000313" key="2">
    <source>
        <dbReference type="Proteomes" id="UP000053201"/>
    </source>
</evidence>
<dbReference type="EMBL" id="KQ257457">
    <property type="protein sequence ID" value="KNC99759.1"/>
    <property type="molecule type" value="Genomic_DNA"/>
</dbReference>
<name>A0A0L0HFR0_SPIPD</name>
<sequence length="344" mass="38809">MPKTERIRSHTVKGNKEARYRVQTNCAQRRCLSTHRQLTDGGPHFFKFIPSQCLRIHQTERQSLESADLDYFSIYIAPASGPSGLTTTGFESRIKNLYAKSKLSGTKWLVGSSTGAMRFMALIGSLVSTERNLTEELMKHYCWMQYNAGDTPQILRPMMDQLYRLVAPPDLMSDILTHPQFRLAIIVSNIRDSYQQLPDWALRAVLGCYAVGNLVNERALTGLCERIVFYSGDEVPKFLANGFGGENNTRFVKLVKENVYEVLHGTTCIPFVQERCESIPGAGEGLYLDGALTDYMLNVQFTDPSHRALLLSDQPTSNVYPTALDAMFRWRTVPISYLEHCSIG</sequence>
<reference evidence="1 2" key="1">
    <citation type="submission" date="2009-08" db="EMBL/GenBank/DDBJ databases">
        <title>The Genome Sequence of Spizellomyces punctatus strain DAOM BR117.</title>
        <authorList>
            <consortium name="The Broad Institute Genome Sequencing Platform"/>
            <person name="Russ C."/>
            <person name="Cuomo C."/>
            <person name="Shea T."/>
            <person name="Young S.K."/>
            <person name="Zeng Q."/>
            <person name="Koehrsen M."/>
            <person name="Haas B."/>
            <person name="Borodovsky M."/>
            <person name="Guigo R."/>
            <person name="Alvarado L."/>
            <person name="Berlin A."/>
            <person name="Bochicchio J."/>
            <person name="Borenstein D."/>
            <person name="Chapman S."/>
            <person name="Chen Z."/>
            <person name="Engels R."/>
            <person name="Freedman E."/>
            <person name="Gellesch M."/>
            <person name="Goldberg J."/>
            <person name="Griggs A."/>
            <person name="Gujja S."/>
            <person name="Heiman D."/>
            <person name="Hepburn T."/>
            <person name="Howarth C."/>
            <person name="Jen D."/>
            <person name="Larson L."/>
            <person name="Lewis B."/>
            <person name="Mehta T."/>
            <person name="Park D."/>
            <person name="Pearson M."/>
            <person name="Roberts A."/>
            <person name="Saif S."/>
            <person name="Shenoy N."/>
            <person name="Sisk P."/>
            <person name="Stolte C."/>
            <person name="Sykes S."/>
            <person name="Thomson T."/>
            <person name="Walk T."/>
            <person name="White J."/>
            <person name="Yandava C."/>
            <person name="Burger G."/>
            <person name="Gray M.W."/>
            <person name="Holland P.W.H."/>
            <person name="King N."/>
            <person name="Lang F.B.F."/>
            <person name="Roger A.J."/>
            <person name="Ruiz-Trillo I."/>
            <person name="Lander E."/>
            <person name="Nusbaum C."/>
        </authorList>
    </citation>
    <scope>NUCLEOTIDE SEQUENCE [LARGE SCALE GENOMIC DNA]</scope>
    <source>
        <strain evidence="1 2">DAOM BR117</strain>
    </source>
</reference>
<dbReference type="InParanoid" id="A0A0L0HFR0"/>
<accession>A0A0L0HFR0</accession>
<evidence type="ECO:0008006" key="3">
    <source>
        <dbReference type="Google" id="ProtNLM"/>
    </source>
</evidence>
<dbReference type="OrthoDB" id="2148399at2759"/>
<dbReference type="Proteomes" id="UP000053201">
    <property type="component" value="Unassembled WGS sequence"/>
</dbReference>
<dbReference type="OMA" id="VPGWFDK"/>
<dbReference type="VEuPathDB" id="FungiDB:SPPG_09257"/>
<dbReference type="RefSeq" id="XP_016607799.1">
    <property type="nucleotide sequence ID" value="XM_016757414.1"/>
</dbReference>
<protein>
    <recommendedName>
        <fullName evidence="3">PNPLA domain-containing protein</fullName>
    </recommendedName>
</protein>
<dbReference type="AlphaFoldDB" id="A0A0L0HFR0"/>
<organism evidence="1 2">
    <name type="scientific">Spizellomyces punctatus (strain DAOM BR117)</name>
    <dbReference type="NCBI Taxonomy" id="645134"/>
    <lineage>
        <taxon>Eukaryota</taxon>
        <taxon>Fungi</taxon>
        <taxon>Fungi incertae sedis</taxon>
        <taxon>Chytridiomycota</taxon>
        <taxon>Chytridiomycota incertae sedis</taxon>
        <taxon>Chytridiomycetes</taxon>
        <taxon>Spizellomycetales</taxon>
        <taxon>Spizellomycetaceae</taxon>
        <taxon>Spizellomyces</taxon>
    </lineage>
</organism>
<proteinExistence type="predicted"/>
<dbReference type="GeneID" id="27692382"/>